<feature type="region of interest" description="Disordered" evidence="2">
    <location>
        <begin position="230"/>
        <end position="274"/>
    </location>
</feature>
<dbReference type="PANTHER" id="PTHR34153">
    <property type="entry name" value="SI:CH211-262H13.3-RELATED-RELATED"/>
    <property type="match status" value="1"/>
</dbReference>
<dbReference type="AlphaFoldDB" id="A0A9Q9Y1Z9"/>
<dbReference type="GeneID" id="109075399"/>
<evidence type="ECO:0000256" key="1">
    <source>
        <dbReference type="SAM" id="Coils"/>
    </source>
</evidence>
<reference evidence="4" key="1">
    <citation type="submission" date="2025-08" db="UniProtKB">
        <authorList>
            <consortium name="RefSeq"/>
        </authorList>
    </citation>
    <scope>IDENTIFICATION</scope>
    <source>
        <tissue evidence="4">Muscle</tissue>
    </source>
</reference>
<dbReference type="PANTHER" id="PTHR34153:SF2">
    <property type="entry name" value="SI:CH211-262H13.3-RELATED"/>
    <property type="match status" value="1"/>
</dbReference>
<dbReference type="KEGG" id="ccar:109075399"/>
<evidence type="ECO:0000313" key="4">
    <source>
        <dbReference type="RefSeq" id="XP_042612193.1"/>
    </source>
</evidence>
<protein>
    <submittedName>
        <fullName evidence="4">Uncharacterized protein LOC109075399</fullName>
    </submittedName>
</protein>
<accession>A0A9Q9Y1Z9</accession>
<dbReference type="RefSeq" id="XP_042612193.1">
    <property type="nucleotide sequence ID" value="XM_042756259.1"/>
</dbReference>
<proteinExistence type="predicted"/>
<evidence type="ECO:0000259" key="3">
    <source>
        <dbReference type="Pfam" id="PF16064"/>
    </source>
</evidence>
<name>A0A9Q9Y1Z9_CYPCA</name>
<dbReference type="Proteomes" id="UP001155660">
    <property type="component" value="Unplaced"/>
</dbReference>
<dbReference type="InterPro" id="IPR032071">
    <property type="entry name" value="DUF4806"/>
</dbReference>
<feature type="coiled-coil region" evidence="1">
    <location>
        <begin position="48"/>
        <end position="75"/>
    </location>
</feature>
<sequence length="291" mass="32351">MLSYPNVPASFPGDELVFSPINLLQRPSPEVVSDSSETARLALKDVAMQKLLTAVTELSKEVKDLREEFRQFRQSCRCGQSESVVQPLSEPLELPFHTMEALAHAEETLLNGTNRQAMTARLATIGGTTLEVRVRRMMAHLLSNELAPRLNWAGKKNKEPTKQKRPFKELALCRSLFGAERTTHHDTVTADDLLTRNNTSSSSSSSSSLMFNGGWHPTSMVHYRHLLKKAADRPARHPSTGHQVPVHSAGRQTGSRGTEDEHWTPQDSAPSKAPFNKYTLRGFTFALTPVV</sequence>
<evidence type="ECO:0000256" key="2">
    <source>
        <dbReference type="SAM" id="MobiDB-lite"/>
    </source>
</evidence>
<gene>
    <name evidence="4" type="primary">LOC109075399</name>
</gene>
<keyword evidence="1" id="KW-0175">Coiled coil</keyword>
<organism evidence="4">
    <name type="scientific">Cyprinus carpio</name>
    <name type="common">Common carp</name>
    <dbReference type="NCBI Taxonomy" id="7962"/>
    <lineage>
        <taxon>Eukaryota</taxon>
        <taxon>Metazoa</taxon>
        <taxon>Chordata</taxon>
        <taxon>Craniata</taxon>
        <taxon>Vertebrata</taxon>
        <taxon>Euteleostomi</taxon>
        <taxon>Actinopterygii</taxon>
        <taxon>Neopterygii</taxon>
        <taxon>Teleostei</taxon>
        <taxon>Ostariophysi</taxon>
        <taxon>Cypriniformes</taxon>
        <taxon>Cyprinidae</taxon>
        <taxon>Cyprininae</taxon>
        <taxon>Cyprinus</taxon>
    </lineage>
</organism>
<feature type="domain" description="DUF4806" evidence="3">
    <location>
        <begin position="92"/>
        <end position="173"/>
    </location>
</feature>
<dbReference type="Pfam" id="PF16064">
    <property type="entry name" value="DUF4806"/>
    <property type="match status" value="1"/>
</dbReference>
<dbReference type="OrthoDB" id="8923568at2759"/>